<keyword evidence="3 6" id="KW-0067">ATP-binding</keyword>
<evidence type="ECO:0000259" key="5">
    <source>
        <dbReference type="PROSITE" id="PS50893"/>
    </source>
</evidence>
<keyword evidence="2" id="KW-0547">Nucleotide-binding</keyword>
<reference evidence="6 7" key="1">
    <citation type="submission" date="2024-10" db="EMBL/GenBank/DDBJ databases">
        <title>The Natural Products Discovery Center: Release of the First 8490 Sequenced Strains for Exploring Actinobacteria Biosynthetic Diversity.</title>
        <authorList>
            <person name="Kalkreuter E."/>
            <person name="Kautsar S.A."/>
            <person name="Yang D."/>
            <person name="Bader C.D."/>
            <person name="Teijaro C.N."/>
            <person name="Fluegel L."/>
            <person name="Davis C.M."/>
            <person name="Simpson J.R."/>
            <person name="Lauterbach L."/>
            <person name="Steele A.D."/>
            <person name="Gui C."/>
            <person name="Meng S."/>
            <person name="Li G."/>
            <person name="Viehrig K."/>
            <person name="Ye F."/>
            <person name="Su P."/>
            <person name="Kiefer A.F."/>
            <person name="Nichols A."/>
            <person name="Cepeda A.J."/>
            <person name="Yan W."/>
            <person name="Fan B."/>
            <person name="Jiang Y."/>
            <person name="Adhikari A."/>
            <person name="Zheng C.-J."/>
            <person name="Schuster L."/>
            <person name="Cowan T.M."/>
            <person name="Smanski M.J."/>
            <person name="Chevrette M.G."/>
            <person name="De Carvalho L.P.S."/>
            <person name="Shen B."/>
        </authorList>
    </citation>
    <scope>NUCLEOTIDE SEQUENCE [LARGE SCALE GENOMIC DNA]</scope>
    <source>
        <strain evidence="6 7">NPDC053399</strain>
    </source>
</reference>
<dbReference type="GO" id="GO:0005524">
    <property type="term" value="F:ATP binding"/>
    <property type="evidence" value="ECO:0007669"/>
    <property type="project" value="UniProtKB-KW"/>
</dbReference>
<dbReference type="Gene3D" id="3.40.50.300">
    <property type="entry name" value="P-loop containing nucleotide triphosphate hydrolases"/>
    <property type="match status" value="1"/>
</dbReference>
<dbReference type="PROSITE" id="PS50893">
    <property type="entry name" value="ABC_TRANSPORTER_2"/>
    <property type="match status" value="1"/>
</dbReference>
<gene>
    <name evidence="6" type="ORF">ACIGXA_19290</name>
</gene>
<feature type="domain" description="ABC transporter" evidence="5">
    <location>
        <begin position="1"/>
        <end position="221"/>
    </location>
</feature>
<dbReference type="SUPFAM" id="SSF52540">
    <property type="entry name" value="P-loop containing nucleoside triphosphate hydrolases"/>
    <property type="match status" value="1"/>
</dbReference>
<feature type="region of interest" description="Disordered" evidence="4">
    <location>
        <begin position="272"/>
        <end position="302"/>
    </location>
</feature>
<sequence>MRLEGVGRRYGLGGHWVLRDVDLEVPPGALLRVQGANGSGKSTLLRIVAGVDRPSTGRITGRPATAYVPERFPPALPFDAHGYLVHLGAIHGLRRTTAARRAAEWLERFGAAGHARTPMDELSKGTAQKIAVVQALLAEPRLLVLDEAWTGLDEAARAVLDDAVRERVAAGGAVVFVDHDARRLAGEPTGVHRFADGRLTAVAESVAESGAEADVPRVVVEASGPGEPPALPGTPGYGPAGPGRIRITAPAQESDAVLRALLTADPPWHIQAVRPAQGPGAAGPEAGPGSGAGSADTRGDAR</sequence>
<evidence type="ECO:0000256" key="2">
    <source>
        <dbReference type="ARBA" id="ARBA00022741"/>
    </source>
</evidence>
<name>A0ABW8CA20_9ACTN</name>
<evidence type="ECO:0000313" key="6">
    <source>
        <dbReference type="EMBL" id="MFI9102662.1"/>
    </source>
</evidence>
<dbReference type="RefSeq" id="WP_399650610.1">
    <property type="nucleotide sequence ID" value="NZ_JBITYG010000005.1"/>
</dbReference>
<evidence type="ECO:0000256" key="3">
    <source>
        <dbReference type="ARBA" id="ARBA00022840"/>
    </source>
</evidence>
<comment type="caution">
    <text evidence="6">The sequence shown here is derived from an EMBL/GenBank/DDBJ whole genome shotgun (WGS) entry which is preliminary data.</text>
</comment>
<dbReference type="Proteomes" id="UP001614394">
    <property type="component" value="Unassembled WGS sequence"/>
</dbReference>
<dbReference type="InterPro" id="IPR051782">
    <property type="entry name" value="ABC_Transporter_VariousFunc"/>
</dbReference>
<evidence type="ECO:0000313" key="7">
    <source>
        <dbReference type="Proteomes" id="UP001614394"/>
    </source>
</evidence>
<dbReference type="InterPro" id="IPR027417">
    <property type="entry name" value="P-loop_NTPase"/>
</dbReference>
<dbReference type="InterPro" id="IPR003439">
    <property type="entry name" value="ABC_transporter-like_ATP-bd"/>
</dbReference>
<evidence type="ECO:0000256" key="1">
    <source>
        <dbReference type="ARBA" id="ARBA00022448"/>
    </source>
</evidence>
<dbReference type="Pfam" id="PF00005">
    <property type="entry name" value="ABC_tran"/>
    <property type="match status" value="1"/>
</dbReference>
<proteinExistence type="predicted"/>
<protein>
    <submittedName>
        <fullName evidence="6">ATP-binding cassette domain-containing protein</fullName>
    </submittedName>
</protein>
<dbReference type="PANTHER" id="PTHR42939:SF1">
    <property type="entry name" value="ABC TRANSPORTER ATP-BINDING PROTEIN ALBC-RELATED"/>
    <property type="match status" value="1"/>
</dbReference>
<dbReference type="EMBL" id="JBITYG010000005">
    <property type="protein sequence ID" value="MFI9102662.1"/>
    <property type="molecule type" value="Genomic_DNA"/>
</dbReference>
<keyword evidence="1" id="KW-0813">Transport</keyword>
<accession>A0ABW8CA20</accession>
<dbReference type="PANTHER" id="PTHR42939">
    <property type="entry name" value="ABC TRANSPORTER ATP-BINDING PROTEIN ALBC-RELATED"/>
    <property type="match status" value="1"/>
</dbReference>
<feature type="compositionally biased region" description="Low complexity" evidence="4">
    <location>
        <begin position="275"/>
        <end position="285"/>
    </location>
</feature>
<keyword evidence="7" id="KW-1185">Reference proteome</keyword>
<evidence type="ECO:0000256" key="4">
    <source>
        <dbReference type="SAM" id="MobiDB-lite"/>
    </source>
</evidence>
<organism evidence="6 7">
    <name type="scientific">Streptomyces fildesensis</name>
    <dbReference type="NCBI Taxonomy" id="375757"/>
    <lineage>
        <taxon>Bacteria</taxon>
        <taxon>Bacillati</taxon>
        <taxon>Actinomycetota</taxon>
        <taxon>Actinomycetes</taxon>
        <taxon>Kitasatosporales</taxon>
        <taxon>Streptomycetaceae</taxon>
        <taxon>Streptomyces</taxon>
    </lineage>
</organism>